<dbReference type="CDD" id="cd02799">
    <property type="entry name" value="tRNA_bind_EMAP-II_like"/>
    <property type="match status" value="1"/>
</dbReference>
<dbReference type="Proteomes" id="UP000509704">
    <property type="component" value="Chromosome 2"/>
</dbReference>
<dbReference type="InterPro" id="IPR012340">
    <property type="entry name" value="NA-bd_OB-fold"/>
</dbReference>
<evidence type="ECO:0000259" key="5">
    <source>
        <dbReference type="PROSITE" id="PS50886"/>
    </source>
</evidence>
<keyword evidence="2 3" id="KW-0694">RNA-binding</keyword>
<name>A0A7H9AXV2_ZYGMR</name>
<dbReference type="Pfam" id="PF21972">
    <property type="entry name" value="Arc1p_N_like"/>
    <property type="match status" value="1"/>
</dbReference>
<dbReference type="EMBL" id="CP058605">
    <property type="protein sequence ID" value="QLG71121.1"/>
    <property type="molecule type" value="Genomic_DNA"/>
</dbReference>
<dbReference type="OrthoDB" id="19141at2759"/>
<dbReference type="RefSeq" id="XP_037142849.1">
    <property type="nucleotide sequence ID" value="XM_037286954.1"/>
</dbReference>
<dbReference type="Gene3D" id="2.40.50.140">
    <property type="entry name" value="Nucleic acid-binding proteins"/>
    <property type="match status" value="1"/>
</dbReference>
<feature type="region of interest" description="Disordered" evidence="4">
    <location>
        <begin position="134"/>
        <end position="213"/>
    </location>
</feature>
<dbReference type="SUPFAM" id="SSF50249">
    <property type="entry name" value="Nucleic acid-binding proteins"/>
    <property type="match status" value="1"/>
</dbReference>
<evidence type="ECO:0000256" key="2">
    <source>
        <dbReference type="ARBA" id="ARBA00022884"/>
    </source>
</evidence>
<evidence type="ECO:0000256" key="3">
    <source>
        <dbReference type="PROSITE-ProRule" id="PRU00209"/>
    </source>
</evidence>
<dbReference type="GO" id="GO:0000049">
    <property type="term" value="F:tRNA binding"/>
    <property type="evidence" value="ECO:0007669"/>
    <property type="project" value="UniProtKB-UniRule"/>
</dbReference>
<dbReference type="Gene3D" id="1.20.1050.10">
    <property type="match status" value="1"/>
</dbReference>
<dbReference type="PROSITE" id="PS50886">
    <property type="entry name" value="TRBD"/>
    <property type="match status" value="1"/>
</dbReference>
<keyword evidence="1 3" id="KW-0820">tRNA-binding</keyword>
<dbReference type="Pfam" id="PF01588">
    <property type="entry name" value="tRNA_bind"/>
    <property type="match status" value="1"/>
</dbReference>
<evidence type="ECO:0000256" key="4">
    <source>
        <dbReference type="SAM" id="MobiDB-lite"/>
    </source>
</evidence>
<dbReference type="InterPro" id="IPR002547">
    <property type="entry name" value="tRNA-bd_dom"/>
</dbReference>
<dbReference type="GO" id="GO:0017102">
    <property type="term" value="C:methionyl glutamyl tRNA synthetase complex"/>
    <property type="evidence" value="ECO:0007669"/>
    <property type="project" value="TreeGrafter"/>
</dbReference>
<evidence type="ECO:0000313" key="6">
    <source>
        <dbReference type="EMBL" id="QLG71121.1"/>
    </source>
</evidence>
<gene>
    <name evidence="6" type="ORF">HG535_0B01590</name>
</gene>
<dbReference type="InterPro" id="IPR051270">
    <property type="entry name" value="Tyrosine-tRNA_ligase_regulator"/>
</dbReference>
<dbReference type="FunFam" id="2.40.50.140:FF:000199">
    <property type="entry name" value="tRNA-aminoacylation cofactor ARC1"/>
    <property type="match status" value="1"/>
</dbReference>
<dbReference type="PANTHER" id="PTHR11586">
    <property type="entry name" value="TRNA-AMINOACYLATION COFACTOR ARC1 FAMILY MEMBER"/>
    <property type="match status" value="1"/>
</dbReference>
<protein>
    <recommendedName>
        <fullName evidence="5">tRNA-binding domain-containing protein</fullName>
    </recommendedName>
</protein>
<accession>A0A7H9AXV2</accession>
<dbReference type="InterPro" id="IPR036282">
    <property type="entry name" value="Glutathione-S-Trfase_C_sf"/>
</dbReference>
<evidence type="ECO:0000313" key="7">
    <source>
        <dbReference type="Proteomes" id="UP000509704"/>
    </source>
</evidence>
<keyword evidence="7" id="KW-1185">Reference proteome</keyword>
<feature type="compositionally biased region" description="Low complexity" evidence="4">
    <location>
        <begin position="193"/>
        <end position="208"/>
    </location>
</feature>
<proteinExistence type="predicted"/>
<dbReference type="AlphaFoldDB" id="A0A7H9AXV2"/>
<sequence>MSELVEKFQSLSIQQPDTLSREQQAQAAQWDSVLKTGQFQERLDDLNVLLRDNSFILSTLKPTITDVNVFEVSLPLVKEQVFSSKDVKGTYTKYRHILRWIDYLQKLLKVSEEGQLKISYDIDLPREVIEKKKKSAEAKKGSEESQGDKKSSKKEKPPTKENENGDIKPKGKPDEETLKKLREEAKAKKAAKKAANANQQQQQQASANEKPKPSVIDFRVGFIQKAIKHPDADSLYVSTIDCGDEEGPRTVCSGLVKHFSLEAMQERYVVTVCNLKPVNMRGIKSSAMVLCGSDETKVEFVEPPAGSKAGDKVFFEGFGDEEPLKQLNPKKKLWEQLQPHFTTTEDLEVVFKDDEDKEAPVRKLTNKNGDSFKVVSLVNAQVR</sequence>
<evidence type="ECO:0000256" key="1">
    <source>
        <dbReference type="ARBA" id="ARBA00022555"/>
    </source>
</evidence>
<dbReference type="CDD" id="cd10304">
    <property type="entry name" value="GST_C_Arc1p_N_like"/>
    <property type="match status" value="1"/>
</dbReference>
<dbReference type="InterPro" id="IPR053836">
    <property type="entry name" value="Arc1-like_N"/>
</dbReference>
<reference evidence="6 7" key="1">
    <citation type="submission" date="2020-07" db="EMBL/GenBank/DDBJ databases">
        <title>The yeast mating-type switching endonuclease HO is a domesticated member of an unorthodox homing genetic element family.</title>
        <authorList>
            <person name="Coughlan A.Y."/>
            <person name="Lombardi L."/>
            <person name="Braun-Galleani S."/>
            <person name="Martos A.R."/>
            <person name="Galeote V."/>
            <person name="Bigey F."/>
            <person name="Dequin S."/>
            <person name="Byrne K.P."/>
            <person name="Wolfe K.H."/>
        </authorList>
    </citation>
    <scope>NUCLEOTIDE SEQUENCE [LARGE SCALE GENOMIC DNA]</scope>
    <source>
        <strain evidence="6 7">NRRL Y-6702</strain>
    </source>
</reference>
<dbReference type="PANTHER" id="PTHR11586:SF33">
    <property type="entry name" value="AMINOACYL TRNA SYNTHASE COMPLEX-INTERACTING MULTIFUNCTIONAL PROTEIN 1"/>
    <property type="match status" value="1"/>
</dbReference>
<dbReference type="KEGG" id="zmk:HG535_0B01590"/>
<dbReference type="SUPFAM" id="SSF47616">
    <property type="entry name" value="GST C-terminal domain-like"/>
    <property type="match status" value="1"/>
</dbReference>
<organism evidence="6 7">
    <name type="scientific">Zygotorulaspora mrakii</name>
    <name type="common">Zygosaccharomyces mrakii</name>
    <dbReference type="NCBI Taxonomy" id="42260"/>
    <lineage>
        <taxon>Eukaryota</taxon>
        <taxon>Fungi</taxon>
        <taxon>Dikarya</taxon>
        <taxon>Ascomycota</taxon>
        <taxon>Saccharomycotina</taxon>
        <taxon>Saccharomycetes</taxon>
        <taxon>Saccharomycetales</taxon>
        <taxon>Saccharomycetaceae</taxon>
        <taxon>Zygotorulaspora</taxon>
    </lineage>
</organism>
<feature type="domain" description="TRNA-binding" evidence="5">
    <location>
        <begin position="212"/>
        <end position="314"/>
    </location>
</feature>
<feature type="compositionally biased region" description="Basic and acidic residues" evidence="4">
    <location>
        <begin position="134"/>
        <end position="187"/>
    </location>
</feature>
<dbReference type="GeneID" id="59234782"/>